<evidence type="ECO:0000256" key="5">
    <source>
        <dbReference type="ARBA" id="ARBA00022679"/>
    </source>
</evidence>
<comment type="caution">
    <text evidence="10">The sequence shown here is derived from an EMBL/GenBank/DDBJ whole genome shotgun (WGS) entry which is preliminary data.</text>
</comment>
<dbReference type="HAMAP" id="MF_00484">
    <property type="entry name" value="Glycogen_synth"/>
    <property type="match status" value="1"/>
</dbReference>
<evidence type="ECO:0000256" key="1">
    <source>
        <dbReference type="ARBA" id="ARBA00001478"/>
    </source>
</evidence>
<dbReference type="Proteomes" id="UP001171751">
    <property type="component" value="Unassembled WGS sequence"/>
</dbReference>
<dbReference type="EC" id="2.4.1.21" evidence="7"/>
<evidence type="ECO:0000256" key="2">
    <source>
        <dbReference type="ARBA" id="ARBA00002764"/>
    </source>
</evidence>
<dbReference type="Gene3D" id="3.40.50.2000">
    <property type="entry name" value="Glycogen Phosphorylase B"/>
    <property type="match status" value="2"/>
</dbReference>
<keyword evidence="11" id="KW-1185">Reference proteome</keyword>
<dbReference type="GO" id="GO:0009011">
    <property type="term" value="F:alpha-1,4-glucan glucosyltransferase (ADP-glucose donor) activity"/>
    <property type="evidence" value="ECO:0007669"/>
    <property type="project" value="UniProtKB-UniRule"/>
</dbReference>
<protein>
    <recommendedName>
        <fullName evidence="7">Glycogen synthase</fullName>
        <ecNumber evidence="7">2.4.1.21</ecNumber>
    </recommendedName>
    <alternativeName>
        <fullName evidence="7">Starch [bacterial glycogen] synthase</fullName>
    </alternativeName>
</protein>
<comment type="pathway">
    <text evidence="7">Glycan biosynthesis; glycogen biosynthesis.</text>
</comment>
<dbReference type="InterPro" id="IPR001296">
    <property type="entry name" value="Glyco_trans_1"/>
</dbReference>
<evidence type="ECO:0000313" key="10">
    <source>
        <dbReference type="EMBL" id="MDO5457527.1"/>
    </source>
</evidence>
<dbReference type="InterPro" id="IPR013534">
    <property type="entry name" value="Starch_synth_cat_dom"/>
</dbReference>
<dbReference type="GO" id="GO:0005978">
    <property type="term" value="P:glycogen biosynthetic process"/>
    <property type="evidence" value="ECO:0007669"/>
    <property type="project" value="UniProtKB-UniRule"/>
</dbReference>
<dbReference type="NCBIfam" id="NF001898">
    <property type="entry name" value="PRK00654.1-1"/>
    <property type="match status" value="1"/>
</dbReference>
<dbReference type="NCBIfam" id="TIGR02095">
    <property type="entry name" value="glgA"/>
    <property type="match status" value="1"/>
</dbReference>
<dbReference type="AlphaFoldDB" id="A0AA43UCN0"/>
<dbReference type="PANTHER" id="PTHR45825:SF11">
    <property type="entry name" value="ALPHA AMYLASE DOMAIN-CONTAINING PROTEIN"/>
    <property type="match status" value="1"/>
</dbReference>
<comment type="similarity">
    <text evidence="3 7">Belongs to the glycosyltransferase 1 family. Bacterial/plant glycogen synthase subfamily.</text>
</comment>
<comment type="function">
    <text evidence="2 7">Synthesizes alpha-1,4-glucan chains using ADP-glucose.</text>
</comment>
<evidence type="ECO:0000256" key="4">
    <source>
        <dbReference type="ARBA" id="ARBA00022676"/>
    </source>
</evidence>
<name>A0AA43UCN0_9LACT</name>
<dbReference type="SUPFAM" id="SSF53756">
    <property type="entry name" value="UDP-Glycosyltransferase/glycogen phosphorylase"/>
    <property type="match status" value="1"/>
</dbReference>
<dbReference type="EMBL" id="JAUNQW010000014">
    <property type="protein sequence ID" value="MDO5457527.1"/>
    <property type="molecule type" value="Genomic_DNA"/>
</dbReference>
<evidence type="ECO:0000259" key="8">
    <source>
        <dbReference type="Pfam" id="PF00534"/>
    </source>
</evidence>
<comment type="catalytic activity">
    <reaction evidence="1 7">
        <text>[(1-&gt;4)-alpha-D-glucosyl](n) + ADP-alpha-D-glucose = [(1-&gt;4)-alpha-D-glucosyl](n+1) + ADP + H(+)</text>
        <dbReference type="Rhea" id="RHEA:18189"/>
        <dbReference type="Rhea" id="RHEA-COMP:9584"/>
        <dbReference type="Rhea" id="RHEA-COMP:9587"/>
        <dbReference type="ChEBI" id="CHEBI:15378"/>
        <dbReference type="ChEBI" id="CHEBI:15444"/>
        <dbReference type="ChEBI" id="CHEBI:57498"/>
        <dbReference type="ChEBI" id="CHEBI:456216"/>
        <dbReference type="EC" id="2.4.1.21"/>
    </reaction>
</comment>
<dbReference type="InterPro" id="IPR011835">
    <property type="entry name" value="GS/SS"/>
</dbReference>
<proteinExistence type="inferred from homology"/>
<keyword evidence="4 7" id="KW-0328">Glycosyltransferase</keyword>
<organism evidence="10 11">
    <name type="scientific">Atopococcus tabaci</name>
    <dbReference type="NCBI Taxonomy" id="269774"/>
    <lineage>
        <taxon>Bacteria</taxon>
        <taxon>Bacillati</taxon>
        <taxon>Bacillota</taxon>
        <taxon>Bacilli</taxon>
        <taxon>Lactobacillales</taxon>
        <taxon>Carnobacteriaceae</taxon>
        <taxon>Atopococcus</taxon>
    </lineage>
</organism>
<evidence type="ECO:0000256" key="3">
    <source>
        <dbReference type="ARBA" id="ARBA00010281"/>
    </source>
</evidence>
<dbReference type="GO" id="GO:0004373">
    <property type="term" value="F:alpha-1,4-glucan glucosyltransferase (UDP-glucose donor) activity"/>
    <property type="evidence" value="ECO:0007669"/>
    <property type="project" value="InterPro"/>
</dbReference>
<accession>A0AA43UCN0</accession>
<reference evidence="10" key="1">
    <citation type="submission" date="2023-07" db="EMBL/GenBank/DDBJ databases">
        <title>Between Cages and Wild: Unraveling the Impact of Captivity on Animal Microbiomes and Antimicrobial Resistance.</title>
        <authorList>
            <person name="Schmartz G.P."/>
            <person name="Rehner J."/>
            <person name="Schuff M.J."/>
            <person name="Becker S.L."/>
            <person name="Kravczyk M."/>
            <person name="Gurevich A."/>
            <person name="Francke R."/>
            <person name="Mueller R."/>
            <person name="Keller V."/>
            <person name="Keller A."/>
        </authorList>
    </citation>
    <scope>NUCLEOTIDE SEQUENCE</scope>
    <source>
        <strain evidence="10">S39M_St_73</strain>
    </source>
</reference>
<dbReference type="Pfam" id="PF00534">
    <property type="entry name" value="Glycos_transf_1"/>
    <property type="match status" value="1"/>
</dbReference>
<evidence type="ECO:0000256" key="7">
    <source>
        <dbReference type="HAMAP-Rule" id="MF_00484"/>
    </source>
</evidence>
<evidence type="ECO:0000259" key="9">
    <source>
        <dbReference type="Pfam" id="PF08323"/>
    </source>
</evidence>
<feature type="domain" description="Glycosyl transferase family 1" evidence="8">
    <location>
        <begin position="291"/>
        <end position="444"/>
    </location>
</feature>
<dbReference type="Pfam" id="PF08323">
    <property type="entry name" value="Glyco_transf_5"/>
    <property type="match status" value="1"/>
</dbReference>
<dbReference type="CDD" id="cd03791">
    <property type="entry name" value="GT5_Glycogen_synthase_DULL1-like"/>
    <property type="match status" value="1"/>
</dbReference>
<keyword evidence="5 7" id="KW-0808">Transferase</keyword>
<evidence type="ECO:0000256" key="6">
    <source>
        <dbReference type="ARBA" id="ARBA00023056"/>
    </source>
</evidence>
<feature type="binding site" evidence="7">
    <location>
        <position position="15"/>
    </location>
    <ligand>
        <name>ADP-alpha-D-glucose</name>
        <dbReference type="ChEBI" id="CHEBI:57498"/>
    </ligand>
</feature>
<evidence type="ECO:0000313" key="11">
    <source>
        <dbReference type="Proteomes" id="UP001171751"/>
    </source>
</evidence>
<dbReference type="PANTHER" id="PTHR45825">
    <property type="entry name" value="GRANULE-BOUND STARCH SYNTHASE 1, CHLOROPLASTIC/AMYLOPLASTIC"/>
    <property type="match status" value="1"/>
</dbReference>
<keyword evidence="6 7" id="KW-0320">Glycogen biosynthesis</keyword>
<sequence>MKVLFAAPESAPFFKSGGLGDVIGALPMELARNQEMDVRVVLPYYTVMPEKYKSQLEDVFHFDLNVNGWESKYCGIKQLKYEGVTYYFIDNLEYFDRENLYGYEDDGKRFSFFSLAVLEILQIVDFIPDILHVHDWQTAVIPVLLKDKYRWIEPYRDIRTILTLHNLEFQGRFGQEALGHWLGIGYEAFHERGLKQYEDVNFLKGGMYYADMVTTVSPNYMYEIQTREFGFGLDGVLRDISYKTTGIINGIDWVEYNPATDEQIKSNFDKYHLDGKIDNKLALQHTLGLAEDKDLMLIGMVTRLTEQKGMQLIEMIMSELMKRPVQFAILGTGEPKFENSLKHFNWRYPDQHAAVIEFDSQLAKEIYAGVDLFLMPSAFEPCGLAQMIAMRYGTLPLVHEVGGLKDTVEAFNQFEVRGTGFTFDKFNPAALMSVIDEALRVYYDYPENWASIQEQAMSQDFSWKSSAREYIDMYKNFSY</sequence>
<gene>
    <name evidence="7 10" type="primary">glgA</name>
    <name evidence="10" type="ORF">Q4F26_04200</name>
</gene>
<feature type="domain" description="Starch synthase catalytic" evidence="9">
    <location>
        <begin position="2"/>
        <end position="238"/>
    </location>
</feature>